<comment type="caution">
    <text evidence="1">The sequence shown here is derived from an EMBL/GenBank/DDBJ whole genome shotgun (WGS) entry which is preliminary data.</text>
</comment>
<evidence type="ECO:0000313" key="3">
    <source>
        <dbReference type="Proteomes" id="UP001642409"/>
    </source>
</evidence>
<sequence length="113" mass="13190">MAQCDARHVPESPCADESDLTIRQIQLFRLKSAIYTTNTKTSRSKQYPGCFCPVLPRVVLKRVRTEICTQQYYNRIFNIFTVSIHVIRDQRLCIQQHFPWNRMKSDDVILGAA</sequence>
<accession>A0AA86TN59</accession>
<gene>
    <name evidence="2" type="ORF">HINF_LOCUS46246</name>
    <name evidence="1" type="ORF">HINF_LOCUS8417</name>
</gene>
<evidence type="ECO:0000313" key="2">
    <source>
        <dbReference type="EMBL" id="CAL6054819.1"/>
    </source>
</evidence>
<reference evidence="1" key="1">
    <citation type="submission" date="2023-06" db="EMBL/GenBank/DDBJ databases">
        <authorList>
            <person name="Kurt Z."/>
        </authorList>
    </citation>
    <scope>NUCLEOTIDE SEQUENCE</scope>
</reference>
<organism evidence="1">
    <name type="scientific">Hexamita inflata</name>
    <dbReference type="NCBI Taxonomy" id="28002"/>
    <lineage>
        <taxon>Eukaryota</taxon>
        <taxon>Metamonada</taxon>
        <taxon>Diplomonadida</taxon>
        <taxon>Hexamitidae</taxon>
        <taxon>Hexamitinae</taxon>
        <taxon>Hexamita</taxon>
    </lineage>
</organism>
<protein>
    <submittedName>
        <fullName evidence="2">Hypothetical_protein</fullName>
    </submittedName>
</protein>
<proteinExistence type="predicted"/>
<dbReference type="AlphaFoldDB" id="A0AA86TN59"/>
<keyword evidence="3" id="KW-1185">Reference proteome</keyword>
<evidence type="ECO:0000313" key="1">
    <source>
        <dbReference type="EMBL" id="CAI9920772.1"/>
    </source>
</evidence>
<name>A0AA86TN59_9EUKA</name>
<dbReference type="Proteomes" id="UP001642409">
    <property type="component" value="Unassembled WGS sequence"/>
</dbReference>
<dbReference type="EMBL" id="CAXDID020000204">
    <property type="protein sequence ID" value="CAL6054819.1"/>
    <property type="molecule type" value="Genomic_DNA"/>
</dbReference>
<reference evidence="2 3" key="2">
    <citation type="submission" date="2024-07" db="EMBL/GenBank/DDBJ databases">
        <authorList>
            <person name="Akdeniz Z."/>
        </authorList>
    </citation>
    <scope>NUCLEOTIDE SEQUENCE [LARGE SCALE GENOMIC DNA]</scope>
</reference>
<dbReference type="EMBL" id="CATOUU010000204">
    <property type="protein sequence ID" value="CAI9920772.1"/>
    <property type="molecule type" value="Genomic_DNA"/>
</dbReference>